<evidence type="ECO:0000256" key="1">
    <source>
        <dbReference type="SAM" id="MobiDB-lite"/>
    </source>
</evidence>
<dbReference type="AlphaFoldDB" id="A0A086TI14"/>
<dbReference type="Proteomes" id="UP000029964">
    <property type="component" value="Unassembled WGS sequence"/>
</dbReference>
<dbReference type="EMBL" id="JPKY01000001">
    <property type="protein sequence ID" value="KFH48996.1"/>
    <property type="molecule type" value="Genomic_DNA"/>
</dbReference>
<feature type="region of interest" description="Disordered" evidence="1">
    <location>
        <begin position="79"/>
        <end position="135"/>
    </location>
</feature>
<dbReference type="PANTHER" id="PTHR38111:SF9">
    <property type="entry name" value="ZN(2)-C6 FUNGAL-TYPE DOMAIN-CONTAINING PROTEIN"/>
    <property type="match status" value="1"/>
</dbReference>
<evidence type="ECO:0008006" key="4">
    <source>
        <dbReference type="Google" id="ProtNLM"/>
    </source>
</evidence>
<evidence type="ECO:0000313" key="3">
    <source>
        <dbReference type="Proteomes" id="UP000029964"/>
    </source>
</evidence>
<dbReference type="InterPro" id="IPR036864">
    <property type="entry name" value="Zn2-C6_fun-type_DNA-bd_sf"/>
</dbReference>
<name>A0A086TI14_HAPC1</name>
<dbReference type="InterPro" id="IPR053178">
    <property type="entry name" value="Osmoadaptation_assoc"/>
</dbReference>
<sequence>MVGVPGKYKGCETCRRRRVKVSWGTRTPYSPTLPFLPNTTDWILDSLVQQCSNERPFCHKCITSGRHCEGYERERVFITGTPENKGRVASHPRKTASSTSSARKQRLRASTGSASEQTTPERTPEREPYGRRSYQGLAPTLPLASAWDDYITLRRSEGTDCYALVTALQTPLQGVSTDGGDPDNGKGFKISRGPYTPPELPMVTGGNFFNASGRCLVNLSSADGGGQTSESFCVFLFELPACSVQRMGPRNFTAFPNHHFFARVYRPMAIGAALLNRQGTFLAEADWTTTPWVRHPKSLLDHLLDIIACLPAFLERADRTTLFDPTLSRRYEAEQILHGCLALESRFGEWHQLATHQGSAEQPPCYWAEETRDPGSSLPFSHTYSFRDGVTGIMFLHYWMALIPLHRCIDSLYGIIFQPVIDSYPDMWPDLPPSLQLDDLGRYMQTRELAANVCRGLDAALAATAQPDVLVAPMTMALGQYRDLNAMSQDGLLEILWLEGFRSRLVEKGQHVATVLQNKSWFEIARY</sequence>
<dbReference type="GO" id="GO:0000981">
    <property type="term" value="F:DNA-binding transcription factor activity, RNA polymerase II-specific"/>
    <property type="evidence" value="ECO:0007669"/>
    <property type="project" value="InterPro"/>
</dbReference>
<dbReference type="STRING" id="857340.A0A086TI14"/>
<gene>
    <name evidence="2" type="ORF">ACRE_002100</name>
</gene>
<reference evidence="3" key="1">
    <citation type="journal article" date="2014" name="Genome Announc.">
        <title>Genome sequence and annotation of Acremonium chrysogenum, producer of the beta-lactam antibiotic cephalosporin C.</title>
        <authorList>
            <person name="Terfehr D."/>
            <person name="Dahlmann T.A."/>
            <person name="Specht T."/>
            <person name="Zadra I."/>
            <person name="Kuernsteiner H."/>
            <person name="Kueck U."/>
        </authorList>
    </citation>
    <scope>NUCLEOTIDE SEQUENCE [LARGE SCALE GENOMIC DNA]</scope>
    <source>
        <strain evidence="3">ATCC 11550 / CBS 779.69 / DSM 880 / IAM 14645 / JCM 23072 / IMI 49137</strain>
    </source>
</reference>
<dbReference type="Gene3D" id="4.10.240.10">
    <property type="entry name" value="Zn(2)-C6 fungal-type DNA-binding domain"/>
    <property type="match status" value="1"/>
</dbReference>
<dbReference type="PANTHER" id="PTHR38111">
    <property type="entry name" value="ZN(2)-C6 FUNGAL-TYPE DOMAIN-CONTAINING PROTEIN-RELATED"/>
    <property type="match status" value="1"/>
</dbReference>
<dbReference type="GO" id="GO:0008270">
    <property type="term" value="F:zinc ion binding"/>
    <property type="evidence" value="ECO:0007669"/>
    <property type="project" value="InterPro"/>
</dbReference>
<comment type="caution">
    <text evidence="2">The sequence shown here is derived from an EMBL/GenBank/DDBJ whole genome shotgun (WGS) entry which is preliminary data.</text>
</comment>
<keyword evidence="3" id="KW-1185">Reference proteome</keyword>
<feature type="compositionally biased region" description="Polar residues" evidence="1">
    <location>
        <begin position="95"/>
        <end position="117"/>
    </location>
</feature>
<evidence type="ECO:0000313" key="2">
    <source>
        <dbReference type="EMBL" id="KFH48996.1"/>
    </source>
</evidence>
<dbReference type="HOGENOM" id="CLU_021599_2_0_1"/>
<protein>
    <recommendedName>
        <fullName evidence="4">Zn(2)-C6 fungal-type domain-containing protein</fullName>
    </recommendedName>
</protein>
<dbReference type="OrthoDB" id="3145928at2759"/>
<organism evidence="2 3">
    <name type="scientific">Hapsidospora chrysogenum (strain ATCC 11550 / CBS 779.69 / DSM 880 / IAM 14645 / JCM 23072 / IMI 49137)</name>
    <name type="common">Acremonium chrysogenum</name>
    <dbReference type="NCBI Taxonomy" id="857340"/>
    <lineage>
        <taxon>Eukaryota</taxon>
        <taxon>Fungi</taxon>
        <taxon>Dikarya</taxon>
        <taxon>Ascomycota</taxon>
        <taxon>Pezizomycotina</taxon>
        <taxon>Sordariomycetes</taxon>
        <taxon>Hypocreomycetidae</taxon>
        <taxon>Hypocreales</taxon>
        <taxon>Bionectriaceae</taxon>
        <taxon>Hapsidospora</taxon>
    </lineage>
</organism>
<accession>A0A086TI14</accession>
<proteinExistence type="predicted"/>